<name>A0A9X4D1J6_9PSED</name>
<dbReference type="InterPro" id="IPR022385">
    <property type="entry name" value="Rhs_assc_core"/>
</dbReference>
<dbReference type="Gene3D" id="2.180.10.10">
    <property type="entry name" value="RHS repeat-associated core"/>
    <property type="match status" value="1"/>
</dbReference>
<accession>A0A9X4D1J6</accession>
<reference evidence="1" key="1">
    <citation type="submission" date="2022-07" db="EMBL/GenBank/DDBJ databases">
        <title>Multi-strain Analysis of Pseudomonas putida Reveals Metabolic and Genetic Diversity.</title>
        <authorList>
            <person name="Monk J.M."/>
        </authorList>
    </citation>
    <scope>NUCLEOTIDE SEQUENCE</scope>
    <source>
        <strain evidence="1">17514</strain>
        <strain evidence="2">17633</strain>
    </source>
</reference>
<proteinExistence type="predicted"/>
<organism evidence="1 3">
    <name type="scientific">Pseudomonas asiatica</name>
    <dbReference type="NCBI Taxonomy" id="2219225"/>
    <lineage>
        <taxon>Bacteria</taxon>
        <taxon>Pseudomonadati</taxon>
        <taxon>Pseudomonadota</taxon>
        <taxon>Gammaproteobacteria</taxon>
        <taxon>Pseudomonadales</taxon>
        <taxon>Pseudomonadaceae</taxon>
        <taxon>Pseudomonas</taxon>
    </lineage>
</organism>
<sequence length="313" mass="34085">MIRKYFYGRNGVSTLVGGDEFLSCMRFDVGLSAIRSSVGLTRIIGSDSQGSVLSEIESATCAHRCFAVHGVAAHRPVKDIGFKGERCDMLTQCYPLGNGYRTYSPVLMRFQSADNQSPFGKGGLNAYAFVKGDPVNLSDPSGHSPINAEVFYYRGPIKVIDGMRVFYSQNVSGVQVLNIGAHGVAGRIGTQRVNHPARAVVQTLQKHGYSMNGQETHILACNSANGQSSFIQDMANITQAPSTGYQGSLWTDDNRPAMINGSMDNYWVKLIKTMASDDPDFARFAYAPVTVKPAIAPREVSNEPKDLALKLRQ</sequence>
<gene>
    <name evidence="1" type="ORF">NP533_17620</name>
    <name evidence="2" type="ORF">NP554_10730</name>
</gene>
<dbReference type="AlphaFoldDB" id="A0A9X4D1J6"/>
<evidence type="ECO:0000313" key="1">
    <source>
        <dbReference type="EMBL" id="MDD2108014.1"/>
    </source>
</evidence>
<protein>
    <submittedName>
        <fullName evidence="1">RHS repeat-associated core domain-containing protein</fullName>
    </submittedName>
</protein>
<dbReference type="EMBL" id="JANIAM010000006">
    <property type="protein sequence ID" value="MDD2112248.1"/>
    <property type="molecule type" value="Genomic_DNA"/>
</dbReference>
<dbReference type="Proteomes" id="UP001150728">
    <property type="component" value="Unassembled WGS sequence"/>
</dbReference>
<evidence type="ECO:0000313" key="2">
    <source>
        <dbReference type="EMBL" id="MDD2112248.1"/>
    </source>
</evidence>
<comment type="caution">
    <text evidence="1">The sequence shown here is derived from an EMBL/GenBank/DDBJ whole genome shotgun (WGS) entry which is preliminary data.</text>
</comment>
<dbReference type="NCBIfam" id="TIGR03696">
    <property type="entry name" value="Rhs_assc_core"/>
    <property type="match status" value="1"/>
</dbReference>
<dbReference type="EMBL" id="JANIAN010000024">
    <property type="protein sequence ID" value="MDD2108014.1"/>
    <property type="molecule type" value="Genomic_DNA"/>
</dbReference>
<evidence type="ECO:0000313" key="3">
    <source>
        <dbReference type="Proteomes" id="UP001150678"/>
    </source>
</evidence>
<dbReference type="RefSeq" id="WP_212734916.1">
    <property type="nucleotide sequence ID" value="NZ_CP128558.1"/>
</dbReference>
<dbReference type="Proteomes" id="UP001150678">
    <property type="component" value="Unassembled WGS sequence"/>
</dbReference>